<dbReference type="PANTHER" id="PTHR30390">
    <property type="entry name" value="SEDOHEPTULOSE 7-PHOSPHATE ISOMERASE / DNAA INITIATOR-ASSOCIATING FACTOR FOR REPLICATION INITIATION"/>
    <property type="match status" value="1"/>
</dbReference>
<accession>A0ABP7RF10</accession>
<dbReference type="PROSITE" id="PS51464">
    <property type="entry name" value="SIS"/>
    <property type="match status" value="1"/>
</dbReference>
<comment type="caution">
    <text evidence="2">The sequence shown here is derived from an EMBL/GenBank/DDBJ whole genome shotgun (WGS) entry which is preliminary data.</text>
</comment>
<proteinExistence type="predicted"/>
<sequence>MLEPRIQQHFVDSADLAYQSAQVLGPAIESAVQALVAGITSGAKVLVCASPQSHALAERFALLCVTSFERERPALAALALGSHAICARQIHALGQPGDVLLVVSAQPANEALCDAVQAAHEREMTVVALLGAGSDALLAQLRETDVPICVAHERAARVHEIHTIVVHCLCDGVDLQLLGEQENFQ</sequence>
<dbReference type="Pfam" id="PF13580">
    <property type="entry name" value="SIS_2"/>
    <property type="match status" value="1"/>
</dbReference>
<keyword evidence="3" id="KW-1185">Reference proteome</keyword>
<dbReference type="InterPro" id="IPR001347">
    <property type="entry name" value="SIS_dom"/>
</dbReference>
<dbReference type="SUPFAM" id="SSF53697">
    <property type="entry name" value="SIS domain"/>
    <property type="match status" value="1"/>
</dbReference>
<protein>
    <submittedName>
        <fullName evidence="2">SIS domain-containing protein</fullName>
    </submittedName>
</protein>
<dbReference type="Gene3D" id="3.40.50.10490">
    <property type="entry name" value="Glucose-6-phosphate isomerase like protein, domain 1"/>
    <property type="match status" value="1"/>
</dbReference>
<dbReference type="PANTHER" id="PTHR30390:SF6">
    <property type="entry name" value="DNAA INITIATOR-ASSOCIATING PROTEIN DIAA"/>
    <property type="match status" value="1"/>
</dbReference>
<dbReference type="InterPro" id="IPR035461">
    <property type="entry name" value="GmhA/DiaA"/>
</dbReference>
<dbReference type="CDD" id="cd05006">
    <property type="entry name" value="SIS_GmhA"/>
    <property type="match status" value="1"/>
</dbReference>
<evidence type="ECO:0000313" key="2">
    <source>
        <dbReference type="EMBL" id="GAA3996526.1"/>
    </source>
</evidence>
<feature type="domain" description="SIS" evidence="1">
    <location>
        <begin position="31"/>
        <end position="183"/>
    </location>
</feature>
<organism evidence="2 3">
    <name type="scientific">Comamonas faecalis</name>
    <dbReference type="NCBI Taxonomy" id="1387849"/>
    <lineage>
        <taxon>Bacteria</taxon>
        <taxon>Pseudomonadati</taxon>
        <taxon>Pseudomonadota</taxon>
        <taxon>Betaproteobacteria</taxon>
        <taxon>Burkholderiales</taxon>
        <taxon>Comamonadaceae</taxon>
        <taxon>Comamonas</taxon>
    </lineage>
</organism>
<dbReference type="EMBL" id="BAABBP010000016">
    <property type="protein sequence ID" value="GAA3996526.1"/>
    <property type="molecule type" value="Genomic_DNA"/>
</dbReference>
<dbReference type="InterPro" id="IPR046348">
    <property type="entry name" value="SIS_dom_sf"/>
</dbReference>
<dbReference type="Proteomes" id="UP001501627">
    <property type="component" value="Unassembled WGS sequence"/>
</dbReference>
<dbReference type="InterPro" id="IPR050099">
    <property type="entry name" value="SIS_GmhA/DiaA_subfam"/>
</dbReference>
<dbReference type="RefSeq" id="WP_344869602.1">
    <property type="nucleotide sequence ID" value="NZ_BAABBP010000016.1"/>
</dbReference>
<name>A0ABP7RF10_9BURK</name>
<evidence type="ECO:0000259" key="1">
    <source>
        <dbReference type="PROSITE" id="PS51464"/>
    </source>
</evidence>
<gene>
    <name evidence="2" type="ORF">GCM10022279_20210</name>
</gene>
<evidence type="ECO:0000313" key="3">
    <source>
        <dbReference type="Proteomes" id="UP001501627"/>
    </source>
</evidence>
<reference evidence="3" key="1">
    <citation type="journal article" date="2019" name="Int. J. Syst. Evol. Microbiol.">
        <title>The Global Catalogue of Microorganisms (GCM) 10K type strain sequencing project: providing services to taxonomists for standard genome sequencing and annotation.</title>
        <authorList>
            <consortium name="The Broad Institute Genomics Platform"/>
            <consortium name="The Broad Institute Genome Sequencing Center for Infectious Disease"/>
            <person name="Wu L."/>
            <person name="Ma J."/>
        </authorList>
    </citation>
    <scope>NUCLEOTIDE SEQUENCE [LARGE SCALE GENOMIC DNA]</scope>
    <source>
        <strain evidence="3">JCM 17561</strain>
    </source>
</reference>